<dbReference type="EMBL" id="AWWV01010898">
    <property type="protein sequence ID" value="OMO76160.1"/>
    <property type="molecule type" value="Genomic_DNA"/>
</dbReference>
<dbReference type="Gramene" id="OMO76160">
    <property type="protein sequence ID" value="OMO76160"/>
    <property type="gene ID" value="CCACVL1_15865"/>
</dbReference>
<evidence type="ECO:0000313" key="3">
    <source>
        <dbReference type="EMBL" id="OMO76160.1"/>
    </source>
</evidence>
<feature type="compositionally biased region" description="Basic and acidic residues" evidence="2">
    <location>
        <begin position="1"/>
        <end position="22"/>
    </location>
</feature>
<gene>
    <name evidence="3" type="ORF">CCACVL1_15865</name>
</gene>
<feature type="compositionally biased region" description="Basic and acidic residues" evidence="2">
    <location>
        <begin position="30"/>
        <end position="42"/>
    </location>
</feature>
<dbReference type="InterPro" id="IPR007942">
    <property type="entry name" value="PLipase-like"/>
</dbReference>
<dbReference type="PANTHER" id="PTHR35358:SF7">
    <property type="entry name" value="EXPRESSED PROTEIN"/>
    <property type="match status" value="1"/>
</dbReference>
<dbReference type="Pfam" id="PF05278">
    <property type="entry name" value="PEARLI-4"/>
    <property type="match status" value="1"/>
</dbReference>
<accession>A0A1R3I0Q5</accession>
<organism evidence="3 4">
    <name type="scientific">Corchorus capsularis</name>
    <name type="common">Jute</name>
    <dbReference type="NCBI Taxonomy" id="210143"/>
    <lineage>
        <taxon>Eukaryota</taxon>
        <taxon>Viridiplantae</taxon>
        <taxon>Streptophyta</taxon>
        <taxon>Embryophyta</taxon>
        <taxon>Tracheophyta</taxon>
        <taxon>Spermatophyta</taxon>
        <taxon>Magnoliopsida</taxon>
        <taxon>eudicotyledons</taxon>
        <taxon>Gunneridae</taxon>
        <taxon>Pentapetalae</taxon>
        <taxon>rosids</taxon>
        <taxon>malvids</taxon>
        <taxon>Malvales</taxon>
        <taxon>Malvaceae</taxon>
        <taxon>Grewioideae</taxon>
        <taxon>Apeibeae</taxon>
        <taxon>Corchorus</taxon>
    </lineage>
</organism>
<keyword evidence="1" id="KW-0175">Coiled coil</keyword>
<name>A0A1R3I0Q5_COCAP</name>
<evidence type="ECO:0000313" key="4">
    <source>
        <dbReference type="Proteomes" id="UP000188268"/>
    </source>
</evidence>
<evidence type="ECO:0000256" key="1">
    <source>
        <dbReference type="SAM" id="Coils"/>
    </source>
</evidence>
<reference evidence="3 4" key="1">
    <citation type="submission" date="2013-09" db="EMBL/GenBank/DDBJ databases">
        <title>Corchorus capsularis genome sequencing.</title>
        <authorList>
            <person name="Alam M."/>
            <person name="Haque M.S."/>
            <person name="Islam M.S."/>
            <person name="Emdad E.M."/>
            <person name="Islam M.M."/>
            <person name="Ahmed B."/>
            <person name="Halim A."/>
            <person name="Hossen Q.M.M."/>
            <person name="Hossain M.Z."/>
            <person name="Ahmed R."/>
            <person name="Khan M.M."/>
            <person name="Islam R."/>
            <person name="Rashid M.M."/>
            <person name="Khan S.A."/>
            <person name="Rahman M.S."/>
            <person name="Alam M."/>
        </authorList>
    </citation>
    <scope>NUCLEOTIDE SEQUENCE [LARGE SCALE GENOMIC DNA]</scope>
    <source>
        <strain evidence="4">cv. CVL-1</strain>
        <tissue evidence="3">Whole seedling</tissue>
    </source>
</reference>
<dbReference type="OrthoDB" id="1506770at2759"/>
<feature type="region of interest" description="Disordered" evidence="2">
    <location>
        <begin position="1"/>
        <end position="42"/>
    </location>
</feature>
<dbReference type="Proteomes" id="UP000188268">
    <property type="component" value="Unassembled WGS sequence"/>
</dbReference>
<protein>
    <submittedName>
        <fullName evidence="3">Phospholipase-like protein</fullName>
    </submittedName>
</protein>
<proteinExistence type="predicted"/>
<dbReference type="AlphaFoldDB" id="A0A1R3I0Q5"/>
<dbReference type="PANTHER" id="PTHR35358">
    <property type="entry name" value="OS06G0711100 PROTEIN"/>
    <property type="match status" value="1"/>
</dbReference>
<feature type="coiled-coil region" evidence="1">
    <location>
        <begin position="269"/>
        <end position="317"/>
    </location>
</feature>
<evidence type="ECO:0000256" key="2">
    <source>
        <dbReference type="SAM" id="MobiDB-lite"/>
    </source>
</evidence>
<sequence length="344" mass="38500">MTNEERQQAEGNDQKGTREIEWQGHPPSEAPEHVQSEDQNRHGEQIQLGLTTDAVTSECFHNHLWQEAGCSKEPLLMIESNNSCPSNPVASEFNASIPDIQEATTRGQSHFVLETIHETAEGEGTFSPIRVASPSIATSVFEMVNDFDEFINSHDSEYDFSSICPTDAQVGSYFVRPGLAPILHRIMKKHGDIAQNCLVTSPTMRTCMLEVICSAIQELQSLSLDSLQGHHLESLDTDIADAEKKNLDVKWLRNLHDELTEALHFTEHYKALEASKTELISKAESIEKTLDSKLAEMQSVQSEIELLECNLKNKAVETGNLESTVHDVKSKFRRFKHSVMDGLL</sequence>
<comment type="caution">
    <text evidence="3">The sequence shown here is derived from an EMBL/GenBank/DDBJ whole genome shotgun (WGS) entry which is preliminary data.</text>
</comment>
<keyword evidence="4" id="KW-1185">Reference proteome</keyword>